<evidence type="ECO:0000256" key="1">
    <source>
        <dbReference type="SAM" id="MobiDB-lite"/>
    </source>
</evidence>
<keyword evidence="3" id="KW-1185">Reference proteome</keyword>
<proteinExistence type="predicted"/>
<reference evidence="2 3" key="1">
    <citation type="journal article" date="2010" name="PLoS ONE">
        <title>The glycobiome of the rumen bacterium Butyrivibrio proteoclasticus B316(T) highlights adaptation to a polysaccharide-rich environment.</title>
        <authorList>
            <person name="Kelly W.J."/>
            <person name="Leahy S.C."/>
            <person name="Altermann E."/>
            <person name="Yeoman C.J."/>
            <person name="Dunne J.C."/>
            <person name="Kong Z."/>
            <person name="Pacheco D.M."/>
            <person name="Li D."/>
            <person name="Noel S.J."/>
            <person name="Moon C.D."/>
            <person name="Cookson A.L."/>
            <person name="Attwood G.T."/>
        </authorList>
    </citation>
    <scope>NUCLEOTIDE SEQUENCE [LARGE SCALE GENOMIC DNA]</scope>
    <source>
        <strain evidence="3">ATCC 51982 / DSM 14932 / B316</strain>
    </source>
</reference>
<protein>
    <submittedName>
        <fullName evidence="2">Uncharacterized protein</fullName>
    </submittedName>
</protein>
<gene>
    <name evidence="2" type="ordered locus">bpr_I0769</name>
</gene>
<evidence type="ECO:0000313" key="2">
    <source>
        <dbReference type="EMBL" id="ADL33512.1"/>
    </source>
</evidence>
<evidence type="ECO:0000313" key="3">
    <source>
        <dbReference type="Proteomes" id="UP000001299"/>
    </source>
</evidence>
<dbReference type="EMBL" id="CP001810">
    <property type="protein sequence ID" value="ADL33512.1"/>
    <property type="molecule type" value="Genomic_DNA"/>
</dbReference>
<sequence length="134" mass="15392">MDTFDIKRKVNNIRGFAESLSQLLMDTMLESTHVQCMRTGDQTNLHRKFYYCRLLNILEVLGSIQALTVGEDGDIYMLGMEEDNFDDGFDDDYNFDDYEYDAESDSWFSRKEYPEKATASGIDSMGKSNVGKTT</sequence>
<accession>E0S137</accession>
<dbReference type="HOGENOM" id="CLU_1892294_0_0_9"/>
<dbReference type="RefSeq" id="WP_013280168.1">
    <property type="nucleotide sequence ID" value="NC_014387.1"/>
</dbReference>
<feature type="region of interest" description="Disordered" evidence="1">
    <location>
        <begin position="115"/>
        <end position="134"/>
    </location>
</feature>
<dbReference type="AlphaFoldDB" id="E0S137"/>
<dbReference type="Proteomes" id="UP000001299">
    <property type="component" value="Chromosome 1"/>
</dbReference>
<organism evidence="2 3">
    <name type="scientific">Butyrivibrio proteoclasticus (strain ATCC 51982 / DSM 14932 / B316)</name>
    <name type="common">Clostridium proteoclasticum</name>
    <dbReference type="NCBI Taxonomy" id="515622"/>
    <lineage>
        <taxon>Bacteria</taxon>
        <taxon>Bacillati</taxon>
        <taxon>Bacillota</taxon>
        <taxon>Clostridia</taxon>
        <taxon>Lachnospirales</taxon>
        <taxon>Lachnospiraceae</taxon>
        <taxon>Butyrivibrio</taxon>
    </lineage>
</organism>
<name>E0S137_BUTPB</name>
<dbReference type="KEGG" id="bpb:bpr_I0769"/>